<keyword evidence="4" id="KW-1185">Reference proteome</keyword>
<reference evidence="3" key="1">
    <citation type="submission" date="2021-01" db="UniProtKB">
        <authorList>
            <consortium name="EnsemblMetazoa"/>
        </authorList>
    </citation>
    <scope>IDENTIFICATION</scope>
</reference>
<evidence type="ECO:0000313" key="4">
    <source>
        <dbReference type="Proteomes" id="UP000594262"/>
    </source>
</evidence>
<evidence type="ECO:0000313" key="3">
    <source>
        <dbReference type="EnsemblMetazoa" id="CLYHEMP003692.1"/>
    </source>
</evidence>
<dbReference type="Proteomes" id="UP000594262">
    <property type="component" value="Unplaced"/>
</dbReference>
<feature type="region of interest" description="Disordered" evidence="2">
    <location>
        <begin position="127"/>
        <end position="148"/>
    </location>
</feature>
<keyword evidence="1" id="KW-0175">Coiled coil</keyword>
<dbReference type="AlphaFoldDB" id="A0A7M5WQX9"/>
<feature type="compositionally biased region" description="Basic and acidic residues" evidence="2">
    <location>
        <begin position="133"/>
        <end position="148"/>
    </location>
</feature>
<evidence type="ECO:0000256" key="1">
    <source>
        <dbReference type="SAM" id="Coils"/>
    </source>
</evidence>
<protein>
    <submittedName>
        <fullName evidence="3">Uncharacterized protein</fullName>
    </submittedName>
</protein>
<proteinExistence type="predicted"/>
<organism evidence="3 4">
    <name type="scientific">Clytia hemisphaerica</name>
    <dbReference type="NCBI Taxonomy" id="252671"/>
    <lineage>
        <taxon>Eukaryota</taxon>
        <taxon>Metazoa</taxon>
        <taxon>Cnidaria</taxon>
        <taxon>Hydrozoa</taxon>
        <taxon>Hydroidolina</taxon>
        <taxon>Leptothecata</taxon>
        <taxon>Obeliida</taxon>
        <taxon>Clytiidae</taxon>
        <taxon>Clytia</taxon>
    </lineage>
</organism>
<dbReference type="EnsemblMetazoa" id="CLYHEMT003692.1">
    <property type="protein sequence ID" value="CLYHEMP003692.1"/>
    <property type="gene ID" value="CLYHEMG003692"/>
</dbReference>
<sequence>MANVNSFVFKKVNLGLPVAKPKSSGFSVVCTEKRQNFVKNTSATTSKSADKTTSNDCDLTVKPVDRDSSTKTLTIPENQEKITIDTDDFTMITDDHKINDSTNTDDMNTNDAIQLDKVTNLDNVDTSTGTGLLRDDHPTDETVTKDATTDDIISDTDNTVTDHEDCNKLTFTDNDDSINKIDMITVKVDESLDIAAIIHQPTLKTTPQNTREVLSNLGSIIPSSCSMLSEVLHAYNESGARQDHCVGDDFKSLKMEVFALKIENSQLKEEVISLKNVVANMNTEISSQLKDIKTAIERNPLIFTGEETLPAISVEDLQMNFDKPQQPTKDLGKMATAGL</sequence>
<accession>A0A7M5WQX9</accession>
<feature type="coiled-coil region" evidence="1">
    <location>
        <begin position="250"/>
        <end position="284"/>
    </location>
</feature>
<name>A0A7M5WQX9_9CNID</name>
<evidence type="ECO:0000256" key="2">
    <source>
        <dbReference type="SAM" id="MobiDB-lite"/>
    </source>
</evidence>